<dbReference type="PROSITE" id="PS50893">
    <property type="entry name" value="ABC_TRANSPORTER_2"/>
    <property type="match status" value="1"/>
</dbReference>
<dbReference type="RefSeq" id="XP_023160950.1">
    <property type="nucleotide sequence ID" value="XM_023305182.2"/>
</dbReference>
<dbReference type="Pfam" id="PF00005">
    <property type="entry name" value="ABC_tran"/>
    <property type="match status" value="1"/>
</dbReference>
<dbReference type="Proteomes" id="UP000504633">
    <property type="component" value="Unplaced"/>
</dbReference>
<dbReference type="FunFam" id="3.40.50.300:FF:002217">
    <property type="entry name" value="ATP-binding cassette sub-family G member 1"/>
    <property type="match status" value="1"/>
</dbReference>
<feature type="transmembrane region" description="Helical" evidence="9">
    <location>
        <begin position="480"/>
        <end position="504"/>
    </location>
</feature>
<feature type="transmembrane region" description="Helical" evidence="9">
    <location>
        <begin position="510"/>
        <end position="532"/>
    </location>
</feature>
<evidence type="ECO:0000256" key="7">
    <source>
        <dbReference type="ARBA" id="ARBA00022989"/>
    </source>
</evidence>
<dbReference type="SMART" id="SM00382">
    <property type="entry name" value="AAA"/>
    <property type="match status" value="1"/>
</dbReference>
<keyword evidence="8 9" id="KW-0472">Membrane</keyword>
<keyword evidence="3" id="KW-0813">Transport</keyword>
<dbReference type="GO" id="GO:0016887">
    <property type="term" value="F:ATP hydrolysis activity"/>
    <property type="evidence" value="ECO:0007669"/>
    <property type="project" value="InterPro"/>
</dbReference>
<feature type="transmembrane region" description="Helical" evidence="9">
    <location>
        <begin position="596"/>
        <end position="618"/>
    </location>
</feature>
<keyword evidence="11" id="KW-1185">Reference proteome</keyword>
<keyword evidence="4 9" id="KW-0812">Transmembrane</keyword>
<dbReference type="InterPro" id="IPR017871">
    <property type="entry name" value="ABC_transporter-like_CS"/>
</dbReference>
<gene>
    <name evidence="12" type="primary">LOC111592778</name>
</gene>
<comment type="subcellular location">
    <subcellularLocation>
        <location evidence="1">Membrane</location>
        <topology evidence="1">Multi-pass membrane protein</topology>
    </subcellularLocation>
</comment>
<dbReference type="AlphaFoldDB" id="A0A6J1L7L3"/>
<dbReference type="Gene3D" id="3.40.50.300">
    <property type="entry name" value="P-loop containing nucleotide triphosphate hydrolases"/>
    <property type="match status" value="1"/>
</dbReference>
<evidence type="ECO:0000256" key="5">
    <source>
        <dbReference type="ARBA" id="ARBA00022741"/>
    </source>
</evidence>
<evidence type="ECO:0000313" key="11">
    <source>
        <dbReference type="Proteomes" id="UP000504633"/>
    </source>
</evidence>
<evidence type="ECO:0000313" key="12">
    <source>
        <dbReference type="RefSeq" id="XP_023160950.1"/>
    </source>
</evidence>
<evidence type="ECO:0000256" key="2">
    <source>
        <dbReference type="ARBA" id="ARBA00005814"/>
    </source>
</evidence>
<keyword evidence="7 9" id="KW-1133">Transmembrane helix</keyword>
<evidence type="ECO:0000256" key="1">
    <source>
        <dbReference type="ARBA" id="ARBA00004141"/>
    </source>
</evidence>
<dbReference type="InterPro" id="IPR050352">
    <property type="entry name" value="ABCG_transporters"/>
</dbReference>
<sequence length="624" mass="70175">MEQTRSVFSKQSKDVEFQDVFYTVDQRTNFFRIAAQQQILKGVSGSFRSGQLSAIMGPSGAGKSSLLNAISGFRTTGVKGSIKVRRDNACYITQDDHHQTLLTVEELMNLSCDLKLKQRHKKEEMLTEILKNLNLNHRRNVTAEHLSGGERKRLSIALELVDNPNIFFLDEPTSGLDEVTAAQCIRLLKAMAREGRTIVCTIHQPSATIYNCFDSIYVLAKGQCVFQGTPQATIPFLRLAQIDCPRHYSPSDYIIEVIDAEEGHLVPLLSELTENGKLTYHTKQPDLTLEPQQAITTLFVEQPKRQFLPAFFAGSAASTDGTLMGAAGALLEQVKVFSQHLHTERRDISGVQQFLVLMRVMLLRTMRARLALAIQLIHHTLCGLFFGLIFFQLGNQGGRMFDHLKFCIGAVLMIVYTQVMVPILSYPAEVKIVKKETFNRWYSLMPYYMALSVSRLPLQVLLNLTFMAMTYWMSGLPEQLWRFCIFVAVGLMISLVAEGMGLAIGATFSITNGSVVGPMIIAPLMGLAIYGFDFASQIPGAMNLLMKFSYVRVGVVALILAVFGFQREELDCDEIYCHFSDPRVLLKFLDVDKVSILHQFGLLAMLMIFFRVIVYISLRKRCYT</sequence>
<dbReference type="GO" id="GO:0140359">
    <property type="term" value="F:ABC-type transporter activity"/>
    <property type="evidence" value="ECO:0007669"/>
    <property type="project" value="InterPro"/>
</dbReference>
<dbReference type="InterPro" id="IPR003593">
    <property type="entry name" value="AAA+_ATPase"/>
</dbReference>
<dbReference type="OrthoDB" id="66620at2759"/>
<dbReference type="KEGG" id="dhe:111592778"/>
<feature type="transmembrane region" description="Helical" evidence="9">
    <location>
        <begin position="370"/>
        <end position="394"/>
    </location>
</feature>
<evidence type="ECO:0000256" key="4">
    <source>
        <dbReference type="ARBA" id="ARBA00022692"/>
    </source>
</evidence>
<feature type="transmembrane region" description="Helical" evidence="9">
    <location>
        <begin position="406"/>
        <end position="427"/>
    </location>
</feature>
<keyword evidence="6 12" id="KW-0067">ATP-binding</keyword>
<evidence type="ECO:0000256" key="9">
    <source>
        <dbReference type="SAM" id="Phobius"/>
    </source>
</evidence>
<dbReference type="GO" id="GO:0005524">
    <property type="term" value="F:ATP binding"/>
    <property type="evidence" value="ECO:0007669"/>
    <property type="project" value="UniProtKB-KW"/>
</dbReference>
<reference evidence="12" key="1">
    <citation type="submission" date="2025-08" db="UniProtKB">
        <authorList>
            <consortium name="RefSeq"/>
        </authorList>
    </citation>
    <scope>IDENTIFICATION</scope>
    <source>
        <strain evidence="12">15085-1641.00</strain>
        <tissue evidence="12">Whole body</tissue>
    </source>
</reference>
<evidence type="ECO:0000256" key="6">
    <source>
        <dbReference type="ARBA" id="ARBA00022840"/>
    </source>
</evidence>
<proteinExistence type="inferred from homology"/>
<comment type="similarity">
    <text evidence="2">Belongs to the ABC transporter superfamily. ABCG family. Eye pigment precursor importer (TC 3.A.1.204) subfamily.</text>
</comment>
<feature type="transmembrane region" description="Helical" evidence="9">
    <location>
        <begin position="544"/>
        <end position="565"/>
    </location>
</feature>
<evidence type="ECO:0000259" key="10">
    <source>
        <dbReference type="PROSITE" id="PS50893"/>
    </source>
</evidence>
<dbReference type="GO" id="GO:0005886">
    <property type="term" value="C:plasma membrane"/>
    <property type="evidence" value="ECO:0007669"/>
    <property type="project" value="TreeGrafter"/>
</dbReference>
<feature type="domain" description="ABC transporter" evidence="10">
    <location>
        <begin position="15"/>
        <end position="246"/>
    </location>
</feature>
<dbReference type="InterPro" id="IPR013525">
    <property type="entry name" value="ABC2_TM"/>
</dbReference>
<protein>
    <submittedName>
        <fullName evidence="12">ATP-binding cassette sub-family G member 1</fullName>
    </submittedName>
</protein>
<dbReference type="InterPro" id="IPR027417">
    <property type="entry name" value="P-loop_NTPase"/>
</dbReference>
<keyword evidence="5" id="KW-0547">Nucleotide-binding</keyword>
<dbReference type="Pfam" id="PF01061">
    <property type="entry name" value="ABC2_membrane"/>
    <property type="match status" value="1"/>
</dbReference>
<evidence type="ECO:0000256" key="3">
    <source>
        <dbReference type="ARBA" id="ARBA00022448"/>
    </source>
</evidence>
<dbReference type="InterPro" id="IPR003439">
    <property type="entry name" value="ABC_transporter-like_ATP-bd"/>
</dbReference>
<dbReference type="GeneID" id="111592778"/>
<accession>A0A6J1L7L3</accession>
<dbReference type="PANTHER" id="PTHR48041:SF105">
    <property type="entry name" value="FI02074P"/>
    <property type="match status" value="1"/>
</dbReference>
<organism evidence="11 12">
    <name type="scientific">Drosophila hydei</name>
    <name type="common">Fruit fly</name>
    <dbReference type="NCBI Taxonomy" id="7224"/>
    <lineage>
        <taxon>Eukaryota</taxon>
        <taxon>Metazoa</taxon>
        <taxon>Ecdysozoa</taxon>
        <taxon>Arthropoda</taxon>
        <taxon>Hexapoda</taxon>
        <taxon>Insecta</taxon>
        <taxon>Pterygota</taxon>
        <taxon>Neoptera</taxon>
        <taxon>Endopterygota</taxon>
        <taxon>Diptera</taxon>
        <taxon>Brachycera</taxon>
        <taxon>Muscomorpha</taxon>
        <taxon>Ephydroidea</taxon>
        <taxon>Drosophilidae</taxon>
        <taxon>Drosophila</taxon>
    </lineage>
</organism>
<evidence type="ECO:0000256" key="8">
    <source>
        <dbReference type="ARBA" id="ARBA00023136"/>
    </source>
</evidence>
<dbReference type="PANTHER" id="PTHR48041">
    <property type="entry name" value="ABC TRANSPORTER G FAMILY MEMBER 28"/>
    <property type="match status" value="1"/>
</dbReference>
<name>A0A6J1L7L3_DROHY</name>
<feature type="transmembrane region" description="Helical" evidence="9">
    <location>
        <begin position="447"/>
        <end position="468"/>
    </location>
</feature>
<dbReference type="SUPFAM" id="SSF52540">
    <property type="entry name" value="P-loop containing nucleoside triphosphate hydrolases"/>
    <property type="match status" value="1"/>
</dbReference>
<dbReference type="PROSITE" id="PS00211">
    <property type="entry name" value="ABC_TRANSPORTER_1"/>
    <property type="match status" value="1"/>
</dbReference>
<dbReference type="OMA" id="MAVTYWM"/>